<accession>A0A345IFU2</accession>
<dbReference type="STRING" id="1288484.GCA_000348665_02699"/>
<dbReference type="EMBL" id="CP031158">
    <property type="protein sequence ID" value="AXG98564.1"/>
    <property type="molecule type" value="Genomic_DNA"/>
</dbReference>
<gene>
    <name evidence="1" type="ORF">DVJ83_04610</name>
</gene>
<organism evidence="1 2">
    <name type="scientific">Deinococcus wulumuqiensis</name>
    <dbReference type="NCBI Taxonomy" id="980427"/>
    <lineage>
        <taxon>Bacteria</taxon>
        <taxon>Thermotogati</taxon>
        <taxon>Deinococcota</taxon>
        <taxon>Deinococci</taxon>
        <taxon>Deinococcales</taxon>
        <taxon>Deinococcaceae</taxon>
        <taxon>Deinococcus</taxon>
    </lineage>
</organism>
<dbReference type="KEGG" id="dwu:DVJ83_04610"/>
<evidence type="ECO:0008006" key="3">
    <source>
        <dbReference type="Google" id="ProtNLM"/>
    </source>
</evidence>
<protein>
    <recommendedName>
        <fullName evidence="3">Tetratricopeptide repeat protein</fullName>
    </recommendedName>
</protein>
<proteinExistence type="predicted"/>
<dbReference type="Proteomes" id="UP000253744">
    <property type="component" value="Chromosome"/>
</dbReference>
<name>A0A345IFU2_9DEIO</name>
<evidence type="ECO:0000313" key="2">
    <source>
        <dbReference type="Proteomes" id="UP000253744"/>
    </source>
</evidence>
<reference evidence="1 2" key="1">
    <citation type="submission" date="2018-07" db="EMBL/GenBank/DDBJ databases">
        <title>Complete Genome and Methylome Analysis of Deinococcus wulumuqiensis NEB 479.</title>
        <authorList>
            <person name="Fomenkov A."/>
            <person name="Luyten Y."/>
            <person name="Vincze T."/>
            <person name="Anton B.P."/>
            <person name="Clark T."/>
            <person name="Roberts R.J."/>
            <person name="Morgan R.D."/>
        </authorList>
    </citation>
    <scope>NUCLEOTIDE SEQUENCE [LARGE SCALE GENOMIC DNA]</scope>
    <source>
        <strain evidence="1 2">NEB 479</strain>
    </source>
</reference>
<evidence type="ECO:0000313" key="1">
    <source>
        <dbReference type="EMBL" id="AXG98564.1"/>
    </source>
</evidence>
<dbReference type="AlphaFoldDB" id="A0A345IFU2"/>
<sequence length="241" mass="25472">MLRRVPDLTALELLLRAAHRPAVQDVQRLWQALPSDEQEAAAAHALSLGHPRLALAWSESPWIQAPARLRLGEAKAARAALDTLPDSARRAVLWARAGAQLGEAQALMLAQAARSQARREGDAAALIAAAALLGELEQAQGAPRQALRSLAEGLKVAELTGESADPHLLAVLAHVQAGVGSAAKARQTAQRALERSGPRGPARVLALFALGRGDEARQEAQAGELAPVWWTFVGSVDRQEG</sequence>